<keyword evidence="1" id="KW-0175">Coiled coil</keyword>
<protein>
    <submittedName>
        <fullName evidence="3">Phasin family protein</fullName>
    </submittedName>
</protein>
<evidence type="ECO:0000313" key="3">
    <source>
        <dbReference type="EMBL" id="RJG04308.1"/>
    </source>
</evidence>
<dbReference type="NCBIfam" id="TIGR01841">
    <property type="entry name" value="phasin"/>
    <property type="match status" value="1"/>
</dbReference>
<dbReference type="InterPro" id="IPR010127">
    <property type="entry name" value="Phasin_subfam-1"/>
</dbReference>
<keyword evidence="4" id="KW-1185">Reference proteome</keyword>
<dbReference type="OrthoDB" id="5298576at2"/>
<accession>A0A3A3G7B1</accession>
<evidence type="ECO:0000313" key="4">
    <source>
        <dbReference type="Proteomes" id="UP000266327"/>
    </source>
</evidence>
<dbReference type="AlphaFoldDB" id="A0A3A3G7B1"/>
<organism evidence="3 4">
    <name type="scientific">Noviherbaspirillum sedimenti</name>
    <dbReference type="NCBI Taxonomy" id="2320865"/>
    <lineage>
        <taxon>Bacteria</taxon>
        <taxon>Pseudomonadati</taxon>
        <taxon>Pseudomonadota</taxon>
        <taxon>Betaproteobacteria</taxon>
        <taxon>Burkholderiales</taxon>
        <taxon>Oxalobacteraceae</taxon>
        <taxon>Noviherbaspirillum</taxon>
    </lineage>
</organism>
<reference evidence="4" key="1">
    <citation type="submission" date="2018-09" db="EMBL/GenBank/DDBJ databases">
        <authorList>
            <person name="Zhu H."/>
        </authorList>
    </citation>
    <scope>NUCLEOTIDE SEQUENCE [LARGE SCALE GENOMIC DNA]</scope>
    <source>
        <strain evidence="4">K1S02-23</strain>
    </source>
</reference>
<evidence type="ECO:0000259" key="2">
    <source>
        <dbReference type="Pfam" id="PF09361"/>
    </source>
</evidence>
<name>A0A3A3G7B1_9BURK</name>
<dbReference type="Proteomes" id="UP000266327">
    <property type="component" value="Unassembled WGS sequence"/>
</dbReference>
<feature type="domain" description="Phasin" evidence="2">
    <location>
        <begin position="6"/>
        <end position="109"/>
    </location>
</feature>
<dbReference type="InterPro" id="IPR018968">
    <property type="entry name" value="Phasin"/>
</dbReference>
<proteinExistence type="predicted"/>
<feature type="coiled-coil region" evidence="1">
    <location>
        <begin position="146"/>
        <end position="180"/>
    </location>
</feature>
<gene>
    <name evidence="3" type="ORF">D3878_08680</name>
</gene>
<dbReference type="Pfam" id="PF09361">
    <property type="entry name" value="Phasin_2"/>
    <property type="match status" value="1"/>
</dbReference>
<comment type="caution">
    <text evidence="3">The sequence shown here is derived from an EMBL/GenBank/DDBJ whole genome shotgun (WGS) entry which is preliminary data.</text>
</comment>
<dbReference type="EMBL" id="QYUQ01000002">
    <property type="protein sequence ID" value="RJG04308.1"/>
    <property type="molecule type" value="Genomic_DNA"/>
</dbReference>
<evidence type="ECO:0000256" key="1">
    <source>
        <dbReference type="SAM" id="Coils"/>
    </source>
</evidence>
<sequence>MFPNQENFAAVTKANFEAQIALITSLTNKAFESVEKLVDLNLTAVKSSLEDSNSAAKQLLAAKDPQELSTLLAAHAQPSAEKALAYGRHVATIASSAQAEFTKAAEEQVAEANRKVLALIEEASKNAPAGSENVIALVKSAFGTANASYEQLAQSTKQAVEALETNLNTAVTQISQAANKTAKAKK</sequence>